<dbReference type="GO" id="GO:0004540">
    <property type="term" value="F:RNA nuclease activity"/>
    <property type="evidence" value="ECO:0007669"/>
    <property type="project" value="InterPro"/>
</dbReference>
<dbReference type="InterPro" id="IPR025605">
    <property type="entry name" value="OST-HTH/LOTUS_dom"/>
</dbReference>
<keyword evidence="3" id="KW-1185">Reference proteome</keyword>
<reference evidence="2 3" key="1">
    <citation type="submission" date="2017-02" db="EMBL/GenBank/DDBJ databases">
        <authorList>
            <person name="Peterson S.W."/>
        </authorList>
    </citation>
    <scope>NUCLEOTIDE SEQUENCE [LARGE SCALE GENOMIC DNA]</scope>
    <source>
        <strain evidence="2 3">CECT 9027</strain>
    </source>
</reference>
<evidence type="ECO:0000313" key="2">
    <source>
        <dbReference type="EMBL" id="SJL84151.1"/>
    </source>
</evidence>
<protein>
    <submittedName>
        <fullName evidence="2">NYN domain protein</fullName>
    </submittedName>
</protein>
<dbReference type="InterPro" id="IPR041966">
    <property type="entry name" value="LOTUS-like"/>
</dbReference>
<dbReference type="CDD" id="cd11297">
    <property type="entry name" value="PIN_LabA-like_N_1"/>
    <property type="match status" value="1"/>
</dbReference>
<dbReference type="CDD" id="cd10146">
    <property type="entry name" value="LabA_like_C"/>
    <property type="match status" value="1"/>
</dbReference>
<dbReference type="PROSITE" id="PS51644">
    <property type="entry name" value="HTH_OST"/>
    <property type="match status" value="1"/>
</dbReference>
<dbReference type="Proteomes" id="UP000189475">
    <property type="component" value="Unassembled WGS sequence"/>
</dbReference>
<evidence type="ECO:0000259" key="1">
    <source>
        <dbReference type="PROSITE" id="PS51644"/>
    </source>
</evidence>
<dbReference type="Pfam" id="PF12872">
    <property type="entry name" value="OST-HTH"/>
    <property type="match status" value="1"/>
</dbReference>
<dbReference type="STRING" id="1918946.VPAL9027_02132"/>
<accession>A0A1R4B5K7</accession>
<feature type="domain" description="HTH OST-type" evidence="1">
    <location>
        <begin position="157"/>
        <end position="232"/>
    </location>
</feature>
<dbReference type="Gene3D" id="3.30.420.610">
    <property type="entry name" value="LOTUS domain-like"/>
    <property type="match status" value="1"/>
</dbReference>
<dbReference type="RefSeq" id="WP_077314542.1">
    <property type="nucleotide sequence ID" value="NZ_AP024888.1"/>
</dbReference>
<dbReference type="AlphaFoldDB" id="A0A1R4B5K7"/>
<dbReference type="OrthoDB" id="9783963at2"/>
<evidence type="ECO:0000313" key="3">
    <source>
        <dbReference type="Proteomes" id="UP000189475"/>
    </source>
</evidence>
<sequence>MNENLNFAILVDGENAQSKKYTDILNEVGRKGSIAIKWVYADWTLPNNRGWKDILLDTGSSPKQQFHIAKDSVDHALIMDAIEIICTNDKINALCIVSSDGGFAGLAQRTREKGLHVMAVGKSDTPSHFRNACHNFVYVENLSLDDNQDEDSTVGNQSDDLENLLLRAYWQLVGDSDCVYMGDLGTKLKQLDSAFDSRNYGYRTLKKLIQNASTPLVTTSESEDRCYVSLIEEKGYIKATPRRANNYAFIIHQGHEYYFRKEDLLYNNQWEIIKEGQEVIFQRSAKCNGKSPGASNVRCI</sequence>
<organism evidence="2 3">
    <name type="scientific">Vibrio palustris</name>
    <dbReference type="NCBI Taxonomy" id="1918946"/>
    <lineage>
        <taxon>Bacteria</taxon>
        <taxon>Pseudomonadati</taxon>
        <taxon>Pseudomonadota</taxon>
        <taxon>Gammaproteobacteria</taxon>
        <taxon>Vibrionales</taxon>
        <taxon>Vibrionaceae</taxon>
        <taxon>Vibrio</taxon>
    </lineage>
</organism>
<dbReference type="Gene3D" id="3.40.50.1010">
    <property type="entry name" value="5'-nuclease"/>
    <property type="match status" value="1"/>
</dbReference>
<name>A0A1R4B5K7_9VIBR</name>
<dbReference type="EMBL" id="FUFT01000005">
    <property type="protein sequence ID" value="SJL84151.1"/>
    <property type="molecule type" value="Genomic_DNA"/>
</dbReference>
<gene>
    <name evidence="2" type="ORF">VPAL9027_02132</name>
</gene>
<dbReference type="Pfam" id="PF01936">
    <property type="entry name" value="NYN"/>
    <property type="match status" value="1"/>
</dbReference>
<proteinExistence type="predicted"/>
<dbReference type="PANTHER" id="PTHR35811:SF1">
    <property type="entry name" value="HTH OST-TYPE DOMAIN-CONTAINING PROTEIN"/>
    <property type="match status" value="1"/>
</dbReference>
<dbReference type="InterPro" id="IPR021139">
    <property type="entry name" value="NYN"/>
</dbReference>
<dbReference type="PANTHER" id="PTHR35811">
    <property type="entry name" value="SLR1870 PROTEIN"/>
    <property type="match status" value="1"/>
</dbReference>